<keyword evidence="4 11" id="KW-0237">DNA synthesis</keyword>
<comment type="similarity">
    <text evidence="2 11">Belongs to the ribonucleoside diphosphate reductase class-2 family.</text>
</comment>
<evidence type="ECO:0000256" key="10">
    <source>
        <dbReference type="ARBA" id="ARBA00047754"/>
    </source>
</evidence>
<evidence type="ECO:0000256" key="4">
    <source>
        <dbReference type="ARBA" id="ARBA00022634"/>
    </source>
</evidence>
<dbReference type="FunFam" id="3.20.70.20:FF:000040">
    <property type="entry name" value="Vitamin B12-dependent ribonucleotide reductase"/>
    <property type="match status" value="1"/>
</dbReference>
<dbReference type="GO" id="GO:0009263">
    <property type="term" value="P:deoxyribonucleotide biosynthetic process"/>
    <property type="evidence" value="ECO:0007669"/>
    <property type="project" value="UniProtKB-KW"/>
</dbReference>
<reference evidence="14 15" key="1">
    <citation type="submission" date="2016-10" db="EMBL/GenBank/DDBJ databases">
        <authorList>
            <person name="de Groot N.N."/>
        </authorList>
    </citation>
    <scope>NUCLEOTIDE SEQUENCE [LARGE SCALE GENOMIC DNA]</scope>
    <source>
        <strain evidence="14 15">DSM 15893</strain>
    </source>
</reference>
<dbReference type="PANTHER" id="PTHR43371">
    <property type="entry name" value="VITAMIN B12-DEPENDENT RIBONUCLEOTIDE REDUCTASE"/>
    <property type="match status" value="1"/>
</dbReference>
<evidence type="ECO:0000256" key="6">
    <source>
        <dbReference type="ARBA" id="ARBA00023002"/>
    </source>
</evidence>
<dbReference type="EMBL" id="FOWR01000017">
    <property type="protein sequence ID" value="SFP56380.1"/>
    <property type="molecule type" value="Genomic_DNA"/>
</dbReference>
<evidence type="ECO:0000256" key="2">
    <source>
        <dbReference type="ARBA" id="ARBA00007405"/>
    </source>
</evidence>
<dbReference type="GO" id="GO:0004748">
    <property type="term" value="F:ribonucleoside-diphosphate reductase activity, thioredoxin disulfide as acceptor"/>
    <property type="evidence" value="ECO:0007669"/>
    <property type="project" value="UniProtKB-EC"/>
</dbReference>
<organism evidence="14 15">
    <name type="scientific">Enterovibrio norvegicus DSM 15893</name>
    <dbReference type="NCBI Taxonomy" id="1121869"/>
    <lineage>
        <taxon>Bacteria</taxon>
        <taxon>Pseudomonadati</taxon>
        <taxon>Pseudomonadota</taxon>
        <taxon>Gammaproteobacteria</taxon>
        <taxon>Vibrionales</taxon>
        <taxon>Vibrionaceae</taxon>
        <taxon>Enterovibrio</taxon>
    </lineage>
</organism>
<dbReference type="SUPFAM" id="SSF51998">
    <property type="entry name" value="PFL-like glycyl radical enzymes"/>
    <property type="match status" value="1"/>
</dbReference>
<evidence type="ECO:0000256" key="11">
    <source>
        <dbReference type="RuleBase" id="RU364064"/>
    </source>
</evidence>
<dbReference type="AlphaFoldDB" id="A0A1I5RD99"/>
<feature type="domain" description="Ribonucleotide reductase large subunit N-terminal" evidence="12">
    <location>
        <begin position="22"/>
        <end position="92"/>
    </location>
</feature>
<name>A0A1I5RD99_9GAMM</name>
<keyword evidence="6 11" id="KW-0560">Oxidoreductase</keyword>
<gene>
    <name evidence="14" type="ORF">SAMN03084138_02530</name>
</gene>
<dbReference type="Pfam" id="PF00317">
    <property type="entry name" value="Ribonuc_red_lgN"/>
    <property type="match status" value="1"/>
</dbReference>
<dbReference type="RefSeq" id="WP_017010545.1">
    <property type="nucleotide sequence ID" value="NZ_FOWR01000017.1"/>
</dbReference>
<proteinExistence type="inferred from homology"/>
<evidence type="ECO:0000259" key="13">
    <source>
        <dbReference type="Pfam" id="PF02867"/>
    </source>
</evidence>
<evidence type="ECO:0000256" key="8">
    <source>
        <dbReference type="ARBA" id="ARBA00023157"/>
    </source>
</evidence>
<dbReference type="InterPro" id="IPR000788">
    <property type="entry name" value="RNR_lg_C"/>
</dbReference>
<keyword evidence="5 11" id="KW-0547">Nucleotide-binding</keyword>
<evidence type="ECO:0000256" key="1">
    <source>
        <dbReference type="ARBA" id="ARBA00001922"/>
    </source>
</evidence>
<dbReference type="InterPro" id="IPR013344">
    <property type="entry name" value="RNR_NrdJ/NrdZ"/>
</dbReference>
<comment type="catalytic activity">
    <reaction evidence="10 11">
        <text>a 2'-deoxyribonucleoside 5'-diphosphate + [thioredoxin]-disulfide + H2O = a ribonucleoside 5'-diphosphate + [thioredoxin]-dithiol</text>
        <dbReference type="Rhea" id="RHEA:23252"/>
        <dbReference type="Rhea" id="RHEA-COMP:10698"/>
        <dbReference type="Rhea" id="RHEA-COMP:10700"/>
        <dbReference type="ChEBI" id="CHEBI:15377"/>
        <dbReference type="ChEBI" id="CHEBI:29950"/>
        <dbReference type="ChEBI" id="CHEBI:50058"/>
        <dbReference type="ChEBI" id="CHEBI:57930"/>
        <dbReference type="ChEBI" id="CHEBI:73316"/>
        <dbReference type="EC" id="1.17.4.1"/>
    </reaction>
</comment>
<evidence type="ECO:0000259" key="12">
    <source>
        <dbReference type="Pfam" id="PF00317"/>
    </source>
</evidence>
<protein>
    <recommendedName>
        <fullName evidence="11">Vitamin B12-dependent ribonucleotide reductase</fullName>
        <ecNumber evidence="11">1.17.4.1</ecNumber>
    </recommendedName>
</protein>
<dbReference type="EC" id="1.17.4.1" evidence="11"/>
<dbReference type="PANTHER" id="PTHR43371:SF1">
    <property type="entry name" value="RIBONUCLEOSIDE-DIPHOSPHATE REDUCTASE"/>
    <property type="match status" value="1"/>
</dbReference>
<dbReference type="STRING" id="1121869.SAMN03084138_02530"/>
<dbReference type="OrthoDB" id="9762933at2"/>
<evidence type="ECO:0000256" key="7">
    <source>
        <dbReference type="ARBA" id="ARBA00023116"/>
    </source>
</evidence>
<evidence type="ECO:0000313" key="14">
    <source>
        <dbReference type="EMBL" id="SFP56380.1"/>
    </source>
</evidence>
<keyword evidence="9 11" id="KW-0170">Cobalt</keyword>
<accession>A0A1I5RD99</accession>
<dbReference type="CDD" id="cd02888">
    <property type="entry name" value="RNR_II_dimer"/>
    <property type="match status" value="1"/>
</dbReference>
<dbReference type="PRINTS" id="PR01183">
    <property type="entry name" value="RIBORDTASEM1"/>
</dbReference>
<dbReference type="NCBIfam" id="TIGR02504">
    <property type="entry name" value="NrdJ_Z"/>
    <property type="match status" value="1"/>
</dbReference>
<keyword evidence="7" id="KW-0215">Deoxyribonucleotide synthesis</keyword>
<dbReference type="GO" id="GO:0005524">
    <property type="term" value="F:ATP binding"/>
    <property type="evidence" value="ECO:0007669"/>
    <property type="project" value="InterPro"/>
</dbReference>
<keyword evidence="8" id="KW-1015">Disulfide bond</keyword>
<dbReference type="InterPro" id="IPR050862">
    <property type="entry name" value="RdRp_reductase_class-2"/>
</dbReference>
<dbReference type="Proteomes" id="UP000182692">
    <property type="component" value="Unassembled WGS sequence"/>
</dbReference>
<feature type="domain" description="Ribonucleotide reductase large subunit C-terminal" evidence="13">
    <location>
        <begin position="105"/>
        <end position="653"/>
    </location>
</feature>
<dbReference type="Pfam" id="PF02867">
    <property type="entry name" value="Ribonuc_red_lgC"/>
    <property type="match status" value="1"/>
</dbReference>
<dbReference type="Gene3D" id="3.20.70.20">
    <property type="match status" value="1"/>
</dbReference>
<evidence type="ECO:0000256" key="5">
    <source>
        <dbReference type="ARBA" id="ARBA00022741"/>
    </source>
</evidence>
<dbReference type="InterPro" id="IPR013509">
    <property type="entry name" value="RNR_lsu_N"/>
</dbReference>
<evidence type="ECO:0000313" key="15">
    <source>
        <dbReference type="Proteomes" id="UP000182692"/>
    </source>
</evidence>
<dbReference type="GO" id="GO:0071897">
    <property type="term" value="P:DNA biosynthetic process"/>
    <property type="evidence" value="ECO:0007669"/>
    <property type="project" value="UniProtKB-KW"/>
</dbReference>
<dbReference type="GeneID" id="35870892"/>
<comment type="cofactor">
    <cofactor evidence="1 11">
        <name>adenosylcob(III)alamin</name>
        <dbReference type="ChEBI" id="CHEBI:18408"/>
    </cofactor>
</comment>
<comment type="function">
    <text evidence="11">Catalyzes the reduction of ribonucleotides to deoxyribonucleotides. May function to provide a pool of deoxyribonucleotide precursors for DNA repair during oxygen limitation and/or for immediate growth after restoration of oxygen.</text>
</comment>
<evidence type="ECO:0000256" key="9">
    <source>
        <dbReference type="ARBA" id="ARBA00023285"/>
    </source>
</evidence>
<dbReference type="GO" id="GO:0031419">
    <property type="term" value="F:cobalamin binding"/>
    <property type="evidence" value="ECO:0007669"/>
    <property type="project" value="UniProtKB-KW"/>
</dbReference>
<sequence length="718" mass="80625">MAKTKSASDIETTGVLSVPYQDTSMEIWDSKYRLKSKHGDAIDVTLDDTFKRVARALADLEEKSVQEKWYKEFLWALRHGAIPAGRITSNAGAFEHKPATSTINCTVSGTIQDSMDDILGKVHEAGLTLKAGCGIGYDFSTLRPRGAFVSGAGAYTSGPLSFMDIYDKMCFTVSSAGGRRGAQMGTMDIRHPDVTEFIRAKREDGRLRQFNLSLLITEEFIEAVKNDGEWKLIFPITAKEARQDKLDLYTDESIVWADWPNSDDLVEDEKGRVACKVYRTMPARNLWNVIMSSTYDYAEPGFILIDKVNQMNNNWFCEEIRATNPCGEQPLPPYGACLLGSVNLTKFVRDPFTDNAQFDWEMYRKVVATFTRMLDNVVEINQLPLEKQREEIQTKRRHGMGFLGLGSTLTMLRHKYGSAASIAFTEQVAQEMAITGWEQAVELAAEKGVAPVMDKEFVVTAKMLRQRPEMVKDGIKLGDKVAGKVLHAKYSRYMQLIGEVRPDLIEKLAANGGRFTHHSSIAPTGTISLSLANNASNGIEPSFAHHYTRNVIKSGKKSKESVDVFSFELLAYRELINQKAMPYSTKEDEQLPEYFITADDITPSQHVEVQAAAQRWIDSSISKTANVPTDFPFEDFKDIYMDAYDKGLKGCTTFRFNPEVFQGVLVKEEDLENTTYVFTLEDGSTFEAKGNEKIEYDGELHSAANLYDALKEGYYGKF</sequence>
<evidence type="ECO:0000256" key="3">
    <source>
        <dbReference type="ARBA" id="ARBA00022628"/>
    </source>
</evidence>
<keyword evidence="3 11" id="KW-0846">Cobalamin</keyword>